<dbReference type="SUPFAM" id="SSF69318">
    <property type="entry name" value="Integrin alpha N-terminal domain"/>
    <property type="match status" value="1"/>
</dbReference>
<evidence type="ECO:0000313" key="3">
    <source>
        <dbReference type="Proteomes" id="UP000287969"/>
    </source>
</evidence>
<dbReference type="Proteomes" id="UP000287969">
    <property type="component" value="Chromosome"/>
</dbReference>
<gene>
    <name evidence="2" type="ORF">EQM13_03550</name>
</gene>
<name>A0A410Q9R7_9FIRM</name>
<dbReference type="InterPro" id="IPR028994">
    <property type="entry name" value="Integrin_alpha_N"/>
</dbReference>
<keyword evidence="1" id="KW-0472">Membrane</keyword>
<evidence type="ECO:0000256" key="1">
    <source>
        <dbReference type="SAM" id="Phobius"/>
    </source>
</evidence>
<feature type="transmembrane region" description="Helical" evidence="1">
    <location>
        <begin position="6"/>
        <end position="27"/>
    </location>
</feature>
<sequence>MYLGKGYKTAIYFSIFFIILTGVMIHFPKGKEEFSVWDETAYDLKLDEDQELIDYAYNKNYLFAILGDKKDKIYGNEVCIYRSENLSSKVNWIKVSEYDFSKVLPWKVEIGDIDDSENLELFIGVYKSTHFDNKRNNRMFVFNWDGEKLSKKWTGSQIGYCMKDFYIIDFLDMYGDELIILDKNKDGKERILIYYWLDFGFTLLAESENFDLIEKVEYSNDNLLKLTCRDQGKRFQKEVTVKNGEVVGISD</sequence>
<reference evidence="3" key="1">
    <citation type="submission" date="2019-01" db="EMBL/GenBank/DDBJ databases">
        <title>Draft genomes of a novel of Sporanaerobacter strains.</title>
        <authorList>
            <person name="Ma S."/>
        </authorList>
    </citation>
    <scope>NUCLEOTIDE SEQUENCE [LARGE SCALE GENOMIC DNA]</scope>
    <source>
        <strain evidence="3">NJN-17</strain>
    </source>
</reference>
<dbReference type="KEGG" id="spoa:EQM13_03550"/>
<evidence type="ECO:0000313" key="2">
    <source>
        <dbReference type="EMBL" id="QAT60716.1"/>
    </source>
</evidence>
<keyword evidence="1" id="KW-0812">Transmembrane</keyword>
<protein>
    <submittedName>
        <fullName evidence="2">Uncharacterized protein</fullName>
    </submittedName>
</protein>
<dbReference type="RefSeq" id="WP_128751974.1">
    <property type="nucleotide sequence ID" value="NZ_CP035282.1"/>
</dbReference>
<dbReference type="AlphaFoldDB" id="A0A410Q9R7"/>
<dbReference type="EMBL" id="CP035282">
    <property type="protein sequence ID" value="QAT60716.1"/>
    <property type="molecule type" value="Genomic_DNA"/>
</dbReference>
<organism evidence="2 3">
    <name type="scientific">Acidilutibacter cellobiosedens</name>
    <dbReference type="NCBI Taxonomy" id="2507161"/>
    <lineage>
        <taxon>Bacteria</taxon>
        <taxon>Bacillati</taxon>
        <taxon>Bacillota</taxon>
        <taxon>Tissierellia</taxon>
        <taxon>Tissierellales</taxon>
        <taxon>Acidilutibacteraceae</taxon>
        <taxon>Acidilutibacter</taxon>
    </lineage>
</organism>
<dbReference type="OrthoDB" id="1707115at2"/>
<proteinExistence type="predicted"/>
<keyword evidence="3" id="KW-1185">Reference proteome</keyword>
<accession>A0A410Q9R7</accession>
<keyword evidence="1" id="KW-1133">Transmembrane helix</keyword>